<accession>A0A6C0HZA3</accession>
<evidence type="ECO:0000313" key="1">
    <source>
        <dbReference type="EMBL" id="QHT85700.1"/>
    </source>
</evidence>
<protein>
    <submittedName>
        <fullName evidence="1">Uncharacterized protein</fullName>
    </submittedName>
</protein>
<name>A0A6C0HZA3_9ZZZZ</name>
<dbReference type="EMBL" id="MN740044">
    <property type="protein sequence ID" value="QHT85700.1"/>
    <property type="molecule type" value="Genomic_DNA"/>
</dbReference>
<sequence length="118" mass="13953">MFINNILCFLLLHINCNNNRSSLILYNTENQIPGILDFYKTYISGSDMRTSENYEEKQTNFSKLLNYHQKNGWLKKLESKNYTEEEKAEIIKNEIESAYRPFDITAGGLMDDWLRNDI</sequence>
<reference evidence="1" key="1">
    <citation type="journal article" date="2020" name="Nature">
        <title>Giant virus diversity and host interactions through global metagenomics.</title>
        <authorList>
            <person name="Schulz F."/>
            <person name="Roux S."/>
            <person name="Paez-Espino D."/>
            <person name="Jungbluth S."/>
            <person name="Walsh D.A."/>
            <person name="Denef V.J."/>
            <person name="McMahon K.D."/>
            <person name="Konstantinidis K.T."/>
            <person name="Eloe-Fadrosh E.A."/>
            <person name="Kyrpides N.C."/>
            <person name="Woyke T."/>
        </authorList>
    </citation>
    <scope>NUCLEOTIDE SEQUENCE</scope>
    <source>
        <strain evidence="1">GVMAG-M-3300023184-182</strain>
    </source>
</reference>
<organism evidence="1">
    <name type="scientific">viral metagenome</name>
    <dbReference type="NCBI Taxonomy" id="1070528"/>
    <lineage>
        <taxon>unclassified sequences</taxon>
        <taxon>metagenomes</taxon>
        <taxon>organismal metagenomes</taxon>
    </lineage>
</organism>
<proteinExistence type="predicted"/>
<dbReference type="AlphaFoldDB" id="A0A6C0HZA3"/>